<name>A0AAI9TUL4_PENTH</name>
<comment type="caution">
    <text evidence="1">The sequence shown here is derived from an EMBL/GenBank/DDBJ whole genome shotgun (WGS) entry which is preliminary data.</text>
</comment>
<sequence>MVQEKPWTTMKPNCVEDAIRHARRQSCRRKLRPYLMPRRRWIIFVADEYLQYTTTSTISCPGVVTHTGCVQM</sequence>
<protein>
    <submittedName>
        <fullName evidence="1">Uncharacterized protein</fullName>
    </submittedName>
</protein>
<evidence type="ECO:0000313" key="1">
    <source>
        <dbReference type="EMBL" id="KAJ9493087.1"/>
    </source>
</evidence>
<gene>
    <name evidence="1" type="ORF">VN97_g149</name>
</gene>
<reference evidence="1" key="2">
    <citation type="journal article" date="2016" name="Fungal Biol.">
        <title>Ochratoxin A production by Penicillium thymicola.</title>
        <authorList>
            <person name="Nguyen H.D.T."/>
            <person name="McMullin D.R."/>
            <person name="Ponomareva E."/>
            <person name="Riley R."/>
            <person name="Pomraning K.R."/>
            <person name="Baker S.E."/>
            <person name="Seifert K.A."/>
        </authorList>
    </citation>
    <scope>NUCLEOTIDE SEQUENCE</scope>
    <source>
        <strain evidence="1">DAOM 180753</strain>
    </source>
</reference>
<proteinExistence type="predicted"/>
<reference evidence="1" key="1">
    <citation type="submission" date="2015-06" db="EMBL/GenBank/DDBJ databases">
        <authorList>
            <person name="Nguyen H."/>
        </authorList>
    </citation>
    <scope>NUCLEOTIDE SEQUENCE</scope>
    <source>
        <strain evidence="1">DAOM 180753</strain>
    </source>
</reference>
<evidence type="ECO:0000313" key="2">
    <source>
        <dbReference type="Proteomes" id="UP001227192"/>
    </source>
</evidence>
<organism evidence="1 2">
    <name type="scientific">Penicillium thymicola</name>
    <dbReference type="NCBI Taxonomy" id="293382"/>
    <lineage>
        <taxon>Eukaryota</taxon>
        <taxon>Fungi</taxon>
        <taxon>Dikarya</taxon>
        <taxon>Ascomycota</taxon>
        <taxon>Pezizomycotina</taxon>
        <taxon>Eurotiomycetes</taxon>
        <taxon>Eurotiomycetidae</taxon>
        <taxon>Eurotiales</taxon>
        <taxon>Aspergillaceae</taxon>
        <taxon>Penicillium</taxon>
    </lineage>
</organism>
<keyword evidence="2" id="KW-1185">Reference proteome</keyword>
<dbReference type="EMBL" id="LACB01000002">
    <property type="protein sequence ID" value="KAJ9493087.1"/>
    <property type="molecule type" value="Genomic_DNA"/>
</dbReference>
<dbReference type="Proteomes" id="UP001227192">
    <property type="component" value="Unassembled WGS sequence"/>
</dbReference>
<accession>A0AAI9TUL4</accession>
<dbReference type="AlphaFoldDB" id="A0AAI9TUL4"/>